<dbReference type="Proteomes" id="UP000252204">
    <property type="component" value="Unassembled WGS sequence"/>
</dbReference>
<dbReference type="AlphaFoldDB" id="A0A365TRZ9"/>
<sequence length="126" mass="13775">MLVTKPSRPKCFLLTFCVEGKTLLPDIWLPEASGNLSYLQYLALRITVSLIAFQALHLILINHESIETMIAIFSVGASTTALFLSKIKTKGTTAWLLSYIEDEIIETTNTIGSAGVGTLVVIYLLA</sequence>
<comment type="caution">
    <text evidence="2">The sequence shown here is derived from an EMBL/GenBank/DDBJ whole genome shotgun (WGS) entry which is preliminary data.</text>
</comment>
<name>A0A365TRZ9_9GAMM</name>
<gene>
    <name evidence="2" type="ORF">DQ400_05265</name>
</gene>
<reference evidence="3" key="1">
    <citation type="submission" date="2018-06" db="EMBL/GenBank/DDBJ databases">
        <title>Whole genome sequencing of four bacterial strains from South Shetland trench revealing bio-synthetic gene clusters.</title>
        <authorList>
            <person name="Abdel-Mageed W.M."/>
            <person name="Lehri B."/>
            <person name="Jarmusch S."/>
            <person name="Miranda K."/>
            <person name="Goodfellow M."/>
            <person name="Jaspars M."/>
            <person name="Karlyshev A.V."/>
        </authorList>
    </citation>
    <scope>NUCLEOTIDE SEQUENCE [LARGE SCALE GENOMIC DNA]</scope>
    <source>
        <strain evidence="3">SST4</strain>
    </source>
</reference>
<evidence type="ECO:0000313" key="2">
    <source>
        <dbReference type="EMBL" id="RBI68777.1"/>
    </source>
</evidence>
<keyword evidence="1" id="KW-0812">Transmembrane</keyword>
<feature type="transmembrane region" description="Helical" evidence="1">
    <location>
        <begin position="38"/>
        <end position="61"/>
    </location>
</feature>
<evidence type="ECO:0000256" key="1">
    <source>
        <dbReference type="SAM" id="Phobius"/>
    </source>
</evidence>
<evidence type="ECO:0000313" key="3">
    <source>
        <dbReference type="Proteomes" id="UP000252204"/>
    </source>
</evidence>
<protein>
    <submittedName>
        <fullName evidence="2">Uncharacterized protein</fullName>
    </submittedName>
</protein>
<keyword evidence="3" id="KW-1185">Reference proteome</keyword>
<organism evidence="2 3">
    <name type="scientific">Vreelandella sulfidaeris</name>
    <dbReference type="NCBI Taxonomy" id="115553"/>
    <lineage>
        <taxon>Bacteria</taxon>
        <taxon>Pseudomonadati</taxon>
        <taxon>Pseudomonadota</taxon>
        <taxon>Gammaproteobacteria</taxon>
        <taxon>Oceanospirillales</taxon>
        <taxon>Halomonadaceae</taxon>
        <taxon>Vreelandella</taxon>
    </lineage>
</organism>
<proteinExistence type="predicted"/>
<dbReference type="OrthoDB" id="6168219at2"/>
<keyword evidence="1" id="KW-1133">Transmembrane helix</keyword>
<dbReference type="RefSeq" id="WP_113268745.1">
    <property type="nucleotide sequence ID" value="NZ_QNTU01000002.1"/>
</dbReference>
<feature type="transmembrane region" description="Helical" evidence="1">
    <location>
        <begin position="68"/>
        <end position="87"/>
    </location>
</feature>
<dbReference type="EMBL" id="QNTU01000002">
    <property type="protein sequence ID" value="RBI68777.1"/>
    <property type="molecule type" value="Genomic_DNA"/>
</dbReference>
<accession>A0A365TRZ9</accession>
<keyword evidence="1" id="KW-0472">Membrane</keyword>